<sequence>MSYPATLPVLPIELIEHALDYLRGDPKTLATCRLVCRAWTARARYNLFYIIKLCMSNTPRFIRAVERDPSAAYAVHELTLEGMWNNPKRMSTCPWTANLRTLRLHFMDLHSPWLPKVTQPATNSLTELSLKTCALLDTQELVRFLQLLPQLKHFAASHVIIRARDDVPEKEPIEAFPAVQSLCLWGDCRTGVPLRLLCAFTSATGGLESLSVLTIKLRTRELVMFNDLLMLVAANLRELALTVQPDDSQTSPGSASPLSLSACRRLSSLKLDVWLLYPGPPTHRGHLNWVVDFFASIRSDDVRRIQLDVRANRATPCDLAELDWGGVDRVLSLARFASLRRVVVRVKQVGVDLKTRVEPYVREQMAVVEAKGILRCVQTDSV</sequence>
<dbReference type="SUPFAM" id="SSF52047">
    <property type="entry name" value="RNI-like"/>
    <property type="match status" value="1"/>
</dbReference>
<dbReference type="AlphaFoldDB" id="A0A1M2VS73"/>
<evidence type="ECO:0000313" key="3">
    <source>
        <dbReference type="Proteomes" id="UP000184267"/>
    </source>
</evidence>
<keyword evidence="3" id="KW-1185">Reference proteome</keyword>
<dbReference type="OrthoDB" id="2835132at2759"/>
<dbReference type="OMA" id="RSSMANI"/>
<proteinExistence type="predicted"/>
<feature type="domain" description="F-box" evidence="1">
    <location>
        <begin position="9"/>
        <end position="44"/>
    </location>
</feature>
<dbReference type="Gene3D" id="1.20.1280.50">
    <property type="match status" value="1"/>
</dbReference>
<evidence type="ECO:0000313" key="2">
    <source>
        <dbReference type="EMBL" id="OJT10464.1"/>
    </source>
</evidence>
<dbReference type="InterPro" id="IPR032675">
    <property type="entry name" value="LRR_dom_sf"/>
</dbReference>
<protein>
    <recommendedName>
        <fullName evidence="1">F-box domain-containing protein</fullName>
    </recommendedName>
</protein>
<dbReference type="EMBL" id="MNAD01000776">
    <property type="protein sequence ID" value="OJT10464.1"/>
    <property type="molecule type" value="Genomic_DNA"/>
</dbReference>
<gene>
    <name evidence="2" type="ORF">TRAPUB_13063</name>
</gene>
<organism evidence="2 3">
    <name type="scientific">Trametes pubescens</name>
    <name type="common">White-rot fungus</name>
    <dbReference type="NCBI Taxonomy" id="154538"/>
    <lineage>
        <taxon>Eukaryota</taxon>
        <taxon>Fungi</taxon>
        <taxon>Dikarya</taxon>
        <taxon>Basidiomycota</taxon>
        <taxon>Agaricomycotina</taxon>
        <taxon>Agaricomycetes</taxon>
        <taxon>Polyporales</taxon>
        <taxon>Polyporaceae</taxon>
        <taxon>Trametes</taxon>
    </lineage>
</organism>
<dbReference type="InterPro" id="IPR001810">
    <property type="entry name" value="F-box_dom"/>
</dbReference>
<accession>A0A1M2VS73</accession>
<dbReference type="InterPro" id="IPR036047">
    <property type="entry name" value="F-box-like_dom_sf"/>
</dbReference>
<evidence type="ECO:0000259" key="1">
    <source>
        <dbReference type="Pfam" id="PF12937"/>
    </source>
</evidence>
<name>A0A1M2VS73_TRAPU</name>
<reference evidence="2 3" key="1">
    <citation type="submission" date="2016-10" db="EMBL/GenBank/DDBJ databases">
        <title>Genome sequence of the basidiomycete white-rot fungus Trametes pubescens.</title>
        <authorList>
            <person name="Makela M.R."/>
            <person name="Granchi Z."/>
            <person name="Peng M."/>
            <person name="De Vries R.P."/>
            <person name="Grigoriev I."/>
            <person name="Riley R."/>
            <person name="Hilden K."/>
        </authorList>
    </citation>
    <scope>NUCLEOTIDE SEQUENCE [LARGE SCALE GENOMIC DNA]</scope>
    <source>
        <strain evidence="2 3">FBCC735</strain>
    </source>
</reference>
<dbReference type="SUPFAM" id="SSF81383">
    <property type="entry name" value="F-box domain"/>
    <property type="match status" value="1"/>
</dbReference>
<dbReference type="Proteomes" id="UP000184267">
    <property type="component" value="Unassembled WGS sequence"/>
</dbReference>
<dbReference type="Pfam" id="PF12937">
    <property type="entry name" value="F-box-like"/>
    <property type="match status" value="1"/>
</dbReference>
<comment type="caution">
    <text evidence="2">The sequence shown here is derived from an EMBL/GenBank/DDBJ whole genome shotgun (WGS) entry which is preliminary data.</text>
</comment>
<dbReference type="Gene3D" id="3.80.10.10">
    <property type="entry name" value="Ribonuclease Inhibitor"/>
    <property type="match status" value="1"/>
</dbReference>